<organism evidence="1 2">
    <name type="scientific">Ciona intestinalis</name>
    <name type="common">Transparent sea squirt</name>
    <name type="synonym">Ascidia intestinalis</name>
    <dbReference type="NCBI Taxonomy" id="7719"/>
    <lineage>
        <taxon>Eukaryota</taxon>
        <taxon>Metazoa</taxon>
        <taxon>Chordata</taxon>
        <taxon>Tunicata</taxon>
        <taxon>Ascidiacea</taxon>
        <taxon>Phlebobranchia</taxon>
        <taxon>Cionidae</taxon>
        <taxon>Ciona</taxon>
    </lineage>
</organism>
<name>F6ZU22_CIOIN</name>
<reference evidence="1" key="4">
    <citation type="submission" date="2025-09" db="UniProtKB">
        <authorList>
            <consortium name="Ensembl"/>
        </authorList>
    </citation>
    <scope>IDENTIFICATION</scope>
</reference>
<dbReference type="Proteomes" id="UP000008144">
    <property type="component" value="Chromosome 2"/>
</dbReference>
<dbReference type="AlphaFoldDB" id="F6ZU22"/>
<dbReference type="GeneTree" id="ENSGT00530000069312"/>
<reference evidence="2" key="1">
    <citation type="journal article" date="2002" name="Science">
        <title>The draft genome of Ciona intestinalis: insights into chordate and vertebrate origins.</title>
        <authorList>
            <person name="Dehal P."/>
            <person name="Satou Y."/>
            <person name="Campbell R.K."/>
            <person name="Chapman J."/>
            <person name="Degnan B."/>
            <person name="De Tomaso A."/>
            <person name="Davidson B."/>
            <person name="Di Gregorio A."/>
            <person name="Gelpke M."/>
            <person name="Goodstein D.M."/>
            <person name="Harafuji N."/>
            <person name="Hastings K.E."/>
            <person name="Ho I."/>
            <person name="Hotta K."/>
            <person name="Huang W."/>
            <person name="Kawashima T."/>
            <person name="Lemaire P."/>
            <person name="Martinez D."/>
            <person name="Meinertzhagen I.A."/>
            <person name="Necula S."/>
            <person name="Nonaka M."/>
            <person name="Putnam N."/>
            <person name="Rash S."/>
            <person name="Saiga H."/>
            <person name="Satake M."/>
            <person name="Terry A."/>
            <person name="Yamada L."/>
            <person name="Wang H.G."/>
            <person name="Awazu S."/>
            <person name="Azumi K."/>
            <person name="Boore J."/>
            <person name="Branno M."/>
            <person name="Chin-Bow S."/>
            <person name="DeSantis R."/>
            <person name="Doyle S."/>
            <person name="Francino P."/>
            <person name="Keys D.N."/>
            <person name="Haga S."/>
            <person name="Hayashi H."/>
            <person name="Hino K."/>
            <person name="Imai K.S."/>
            <person name="Inaba K."/>
            <person name="Kano S."/>
            <person name="Kobayashi K."/>
            <person name="Kobayashi M."/>
            <person name="Lee B.I."/>
            <person name="Makabe K.W."/>
            <person name="Manohar C."/>
            <person name="Matassi G."/>
            <person name="Medina M."/>
            <person name="Mochizuki Y."/>
            <person name="Mount S."/>
            <person name="Morishita T."/>
            <person name="Miura S."/>
            <person name="Nakayama A."/>
            <person name="Nishizaka S."/>
            <person name="Nomoto H."/>
            <person name="Ohta F."/>
            <person name="Oishi K."/>
            <person name="Rigoutsos I."/>
            <person name="Sano M."/>
            <person name="Sasaki A."/>
            <person name="Sasakura Y."/>
            <person name="Shoguchi E."/>
            <person name="Shin-i T."/>
            <person name="Spagnuolo A."/>
            <person name="Stainier D."/>
            <person name="Suzuki M.M."/>
            <person name="Tassy O."/>
            <person name="Takatori N."/>
            <person name="Tokuoka M."/>
            <person name="Yagi K."/>
            <person name="Yoshizaki F."/>
            <person name="Wada S."/>
            <person name="Zhang C."/>
            <person name="Hyatt P.D."/>
            <person name="Larimer F."/>
            <person name="Detter C."/>
            <person name="Doggett N."/>
            <person name="Glavina T."/>
            <person name="Hawkins T."/>
            <person name="Richardson P."/>
            <person name="Lucas S."/>
            <person name="Kohara Y."/>
            <person name="Levine M."/>
            <person name="Satoh N."/>
            <person name="Rokhsar D.S."/>
        </authorList>
    </citation>
    <scope>NUCLEOTIDE SEQUENCE [LARGE SCALE GENOMIC DNA]</scope>
</reference>
<dbReference type="Ensembl" id="ENSCINT00000022145.2">
    <property type="protein sequence ID" value="ENSCINP00000021899.2"/>
    <property type="gene ID" value="ENSCING00000011472.2"/>
</dbReference>
<keyword evidence="2" id="KW-1185">Reference proteome</keyword>
<accession>F6ZU22</accession>
<reference evidence="1" key="3">
    <citation type="submission" date="2025-08" db="UniProtKB">
        <authorList>
            <consortium name="Ensembl"/>
        </authorList>
    </citation>
    <scope>IDENTIFICATION</scope>
</reference>
<dbReference type="EMBL" id="EAAA01001480">
    <property type="status" value="NOT_ANNOTATED_CDS"/>
    <property type="molecule type" value="Genomic_DNA"/>
</dbReference>
<sequence>MTKRNLRKRKHMSILEEVSLKKKKKLRVSVKPRTNRFLIKISGTLSEHAVGAVKLDILEKEVSASPKKDIQSLKVEDLILDLEKLPQIENADFAEEVDVASVSDETSNSCLLNFPWEVCENEEVPLHIESEIQIENKECPTLGPPSLFDTSCSTKAHKISYPRVKYKRKVGWKKSSGKIRSKKVLRSYRLHRLNAKVRLFKSLYFSEVPVSLARHKKVPKTTSVTICKHKLQWREIKLYSDTVLLPQVFAITPNLNCQFSPKETVPTFGCTAARCRGFGNKTTKAIKSADTTHQVVPPTEKQAPFPIMEFGSYSTASGISIIQLVNPQNNSHNKLHVIKVMSTCDWSICREKMIECMIQSHNELRKTQRGKYTCTSVDGFCLEVLRVQAFKVLGRNITVQVKKALNVSPTQQISLVKISKGGHKEPNNFASTVMNMLELDEDQSAPFQSFLGIFTLKDRITPESDNEVYEDI</sequence>
<proteinExistence type="predicted"/>
<dbReference type="HOGENOM" id="CLU_579463_0_0_1"/>
<evidence type="ECO:0000313" key="2">
    <source>
        <dbReference type="Proteomes" id="UP000008144"/>
    </source>
</evidence>
<evidence type="ECO:0000313" key="1">
    <source>
        <dbReference type="Ensembl" id="ENSCINP00000021899.2"/>
    </source>
</evidence>
<protein>
    <submittedName>
        <fullName evidence="1">Uncharacterized protein</fullName>
    </submittedName>
</protein>
<dbReference type="InParanoid" id="F6ZU22"/>
<reference evidence="1" key="2">
    <citation type="journal article" date="2008" name="Genome Biol.">
        <title>Improved genome assembly and evidence-based global gene model set for the chordate Ciona intestinalis: new insight into intron and operon populations.</title>
        <authorList>
            <person name="Satou Y."/>
            <person name="Mineta K."/>
            <person name="Ogasawara M."/>
            <person name="Sasakura Y."/>
            <person name="Shoguchi E."/>
            <person name="Ueno K."/>
            <person name="Yamada L."/>
            <person name="Matsumoto J."/>
            <person name="Wasserscheid J."/>
            <person name="Dewar K."/>
            <person name="Wiley G.B."/>
            <person name="Macmil S.L."/>
            <person name="Roe B.A."/>
            <person name="Zeller R.W."/>
            <person name="Hastings K.E."/>
            <person name="Lemaire P."/>
            <person name="Lindquist E."/>
            <person name="Endo T."/>
            <person name="Hotta K."/>
            <person name="Inaba K."/>
        </authorList>
    </citation>
    <scope>NUCLEOTIDE SEQUENCE [LARGE SCALE GENOMIC DNA]</scope>
    <source>
        <strain evidence="1">wild type</strain>
    </source>
</reference>